<evidence type="ECO:0000313" key="2">
    <source>
        <dbReference type="EMBL" id="AKS44693.1"/>
    </source>
</evidence>
<dbReference type="Proteomes" id="UP000067444">
    <property type="component" value="Chromosome"/>
</dbReference>
<dbReference type="EMBL" id="CP012160">
    <property type="protein sequence ID" value="AKS44693.1"/>
    <property type="molecule type" value="Genomic_DNA"/>
</dbReference>
<dbReference type="GO" id="GO:0006508">
    <property type="term" value="P:proteolysis"/>
    <property type="evidence" value="ECO:0007669"/>
    <property type="project" value="UniProtKB-KW"/>
</dbReference>
<dbReference type="KEGG" id="otm:OSB_01240"/>
<dbReference type="GO" id="GO:0080120">
    <property type="term" value="P:CAAX-box protein maturation"/>
    <property type="evidence" value="ECO:0007669"/>
    <property type="project" value="UniProtKB-ARBA"/>
</dbReference>
<protein>
    <submittedName>
        <fullName evidence="2">CAAX amino terminal protease self-immunity</fullName>
    </submittedName>
</protein>
<organism evidence="2 3">
    <name type="scientific">Octadecabacter temperatus</name>
    <dbReference type="NCBI Taxonomy" id="1458307"/>
    <lineage>
        <taxon>Bacteria</taxon>
        <taxon>Pseudomonadati</taxon>
        <taxon>Pseudomonadota</taxon>
        <taxon>Alphaproteobacteria</taxon>
        <taxon>Rhodobacterales</taxon>
        <taxon>Roseobacteraceae</taxon>
        <taxon>Octadecabacter</taxon>
    </lineage>
</organism>
<name>A0A0K0Y168_9RHOB</name>
<dbReference type="PANTHER" id="PTHR36435">
    <property type="entry name" value="SLR1288 PROTEIN"/>
    <property type="match status" value="1"/>
</dbReference>
<dbReference type="InterPro" id="IPR052710">
    <property type="entry name" value="CAAX_protease"/>
</dbReference>
<keyword evidence="3" id="KW-1185">Reference proteome</keyword>
<dbReference type="PANTHER" id="PTHR36435:SF1">
    <property type="entry name" value="CAAX AMINO TERMINAL PROTEASE FAMILY PROTEIN"/>
    <property type="match status" value="1"/>
</dbReference>
<gene>
    <name evidence="2" type="ORF">OSB_01240</name>
</gene>
<reference evidence="2 3" key="1">
    <citation type="journal article" date="2015" name="Genome Announc.">
        <title>Closed Genome Sequence of Octadecabacter temperatus SB1, the First Mesophilic Species of the Genus Octadecabacter.</title>
        <authorList>
            <person name="Voget S."/>
            <person name="Billerbeck S."/>
            <person name="Simon M."/>
            <person name="Daniel R."/>
        </authorList>
    </citation>
    <scope>NUCLEOTIDE SEQUENCE [LARGE SCALE GENOMIC DNA]</scope>
    <source>
        <strain evidence="2 3">SB1</strain>
    </source>
</reference>
<dbReference type="AlphaFoldDB" id="A0A0K0Y168"/>
<sequence length="286" mass="32190">MQMRAAAFTGTANWVYLGIVMAILWYGFQIVFFSIYAMWAQSPNIVSNPAVIDEFTYASTPAAVRWTLATFAIYTGLLLTASRAIHGIALRQLIGPLATAWAEFWRVSLYLLPIYALLILPSLFEPEAEQQFDFVRWLLLLPAILPLIFVQISAEELVFRGYLQSHFAALSRHPIIWMGIPSFLFGLIHYDPLTVPYSAWAYVVWATCLGLVCADLTARSGTLGPAFAIHFINNVGAMVILAADTWLYGAALFVWPMYGLAWEPWIPFEALMLITVWLCARLAIRR</sequence>
<evidence type="ECO:0000313" key="3">
    <source>
        <dbReference type="Proteomes" id="UP000067444"/>
    </source>
</evidence>
<accession>A0A0K0Y168</accession>
<proteinExistence type="predicted"/>
<dbReference type="Pfam" id="PF02517">
    <property type="entry name" value="Rce1-like"/>
    <property type="match status" value="1"/>
</dbReference>
<evidence type="ECO:0000259" key="1">
    <source>
        <dbReference type="Pfam" id="PF02517"/>
    </source>
</evidence>
<dbReference type="STRING" id="1458307.OSB_01240"/>
<dbReference type="PATRIC" id="fig|1458307.3.peg.125"/>
<feature type="domain" description="CAAX prenyl protease 2/Lysostaphin resistance protein A-like" evidence="1">
    <location>
        <begin position="139"/>
        <end position="235"/>
    </location>
</feature>
<dbReference type="OrthoDB" id="7171777at2"/>
<keyword evidence="2" id="KW-0645">Protease</keyword>
<dbReference type="GO" id="GO:0004175">
    <property type="term" value="F:endopeptidase activity"/>
    <property type="evidence" value="ECO:0007669"/>
    <property type="project" value="UniProtKB-ARBA"/>
</dbReference>
<keyword evidence="2" id="KW-0378">Hydrolase</keyword>
<dbReference type="InterPro" id="IPR003675">
    <property type="entry name" value="Rce1/LyrA-like_dom"/>
</dbReference>